<dbReference type="PANTHER" id="PTHR19964:SF92">
    <property type="entry name" value="PATJ HOMOLOG"/>
    <property type="match status" value="1"/>
</dbReference>
<dbReference type="InterPro" id="IPR051342">
    <property type="entry name" value="PDZ_scaffold"/>
</dbReference>
<dbReference type="InterPro" id="IPR001478">
    <property type="entry name" value="PDZ"/>
</dbReference>
<evidence type="ECO:0000313" key="3">
    <source>
        <dbReference type="EMBL" id="GFR32641.1"/>
    </source>
</evidence>
<dbReference type="Proteomes" id="UP000887116">
    <property type="component" value="Unassembled WGS sequence"/>
</dbReference>
<comment type="caution">
    <text evidence="3">The sequence shown here is derived from an EMBL/GenBank/DDBJ whole genome shotgun (WGS) entry which is preliminary data.</text>
</comment>
<dbReference type="OrthoDB" id="165498at2759"/>
<organism evidence="3 4">
    <name type="scientific">Trichonephila clavata</name>
    <name type="common">Joro spider</name>
    <name type="synonym">Nephila clavata</name>
    <dbReference type="NCBI Taxonomy" id="2740835"/>
    <lineage>
        <taxon>Eukaryota</taxon>
        <taxon>Metazoa</taxon>
        <taxon>Ecdysozoa</taxon>
        <taxon>Arthropoda</taxon>
        <taxon>Chelicerata</taxon>
        <taxon>Arachnida</taxon>
        <taxon>Araneae</taxon>
        <taxon>Araneomorphae</taxon>
        <taxon>Entelegynae</taxon>
        <taxon>Araneoidea</taxon>
        <taxon>Nephilidae</taxon>
        <taxon>Trichonephila</taxon>
    </lineage>
</organism>
<dbReference type="PROSITE" id="PS50106">
    <property type="entry name" value="PDZ"/>
    <property type="match status" value="1"/>
</dbReference>
<evidence type="ECO:0000313" key="4">
    <source>
        <dbReference type="Proteomes" id="UP000887116"/>
    </source>
</evidence>
<feature type="domain" description="PDZ" evidence="2">
    <location>
        <begin position="13"/>
        <end position="82"/>
    </location>
</feature>
<evidence type="ECO:0000259" key="2">
    <source>
        <dbReference type="PROSITE" id="PS50106"/>
    </source>
</evidence>
<sequence length="199" mass="22164">MENSTKNWPITILVRLKKQSKTGLGIVVTPRPHNRGLFIAELAKDSEAAKAGLLRPGDTILKVNDKDLVHLPYEQCLQILQDLPVDQEVEILVRVPDGYTTRLVTTFNENGVAHTSRITNLVPNSQSPTPQKRRESISEEIRRLKTNLVQNDIIKTPQDCSQKNDHDKLSLNTLVPTARQNGHGSNQASPERPATLSAK</sequence>
<dbReference type="SUPFAM" id="SSF50156">
    <property type="entry name" value="PDZ domain-like"/>
    <property type="match status" value="1"/>
</dbReference>
<dbReference type="AlphaFoldDB" id="A0A8X6HYW5"/>
<evidence type="ECO:0000256" key="1">
    <source>
        <dbReference type="SAM" id="MobiDB-lite"/>
    </source>
</evidence>
<protein>
    <submittedName>
        <fullName evidence="3">PDZ domain-containing protein</fullName>
    </submittedName>
</protein>
<feature type="compositionally biased region" description="Polar residues" evidence="1">
    <location>
        <begin position="170"/>
        <end position="189"/>
    </location>
</feature>
<dbReference type="InterPro" id="IPR036034">
    <property type="entry name" value="PDZ_sf"/>
</dbReference>
<proteinExistence type="predicted"/>
<dbReference type="Gene3D" id="2.30.42.10">
    <property type="match status" value="1"/>
</dbReference>
<dbReference type="EMBL" id="BMAO01009693">
    <property type="protein sequence ID" value="GFR32641.1"/>
    <property type="molecule type" value="Genomic_DNA"/>
</dbReference>
<dbReference type="SMART" id="SM00228">
    <property type="entry name" value="PDZ"/>
    <property type="match status" value="1"/>
</dbReference>
<name>A0A8X6HYW5_TRICU</name>
<feature type="region of interest" description="Disordered" evidence="1">
    <location>
        <begin position="158"/>
        <end position="199"/>
    </location>
</feature>
<keyword evidence="4" id="KW-1185">Reference proteome</keyword>
<gene>
    <name evidence="3" type="primary">AVEN_79064_1</name>
    <name evidence="3" type="ORF">TNCT_454981</name>
</gene>
<accession>A0A8X6HYW5</accession>
<reference evidence="3" key="1">
    <citation type="submission" date="2020-07" db="EMBL/GenBank/DDBJ databases">
        <title>Multicomponent nature underlies the extraordinary mechanical properties of spider dragline silk.</title>
        <authorList>
            <person name="Kono N."/>
            <person name="Nakamura H."/>
            <person name="Mori M."/>
            <person name="Yoshida Y."/>
            <person name="Ohtoshi R."/>
            <person name="Malay A.D."/>
            <person name="Moran D.A.P."/>
            <person name="Tomita M."/>
            <person name="Numata K."/>
            <person name="Arakawa K."/>
        </authorList>
    </citation>
    <scope>NUCLEOTIDE SEQUENCE</scope>
</reference>
<dbReference type="Pfam" id="PF00595">
    <property type="entry name" value="PDZ"/>
    <property type="match status" value="1"/>
</dbReference>
<dbReference type="PANTHER" id="PTHR19964">
    <property type="entry name" value="MULTIPLE PDZ DOMAIN PROTEIN"/>
    <property type="match status" value="1"/>
</dbReference>